<dbReference type="PANTHER" id="PTHR30408">
    <property type="entry name" value="TYPE-1 RESTRICTION ENZYME ECOKI SPECIFICITY PROTEIN"/>
    <property type="match status" value="1"/>
</dbReference>
<dbReference type="InterPro" id="IPR052021">
    <property type="entry name" value="Type-I_RS_S_subunit"/>
</dbReference>
<dbReference type="InterPro" id="IPR044946">
    <property type="entry name" value="Restrct_endonuc_typeI_TRD_sf"/>
</dbReference>
<dbReference type="InterPro" id="IPR000055">
    <property type="entry name" value="Restrct_endonuc_typeI_TRD"/>
</dbReference>
<keyword evidence="6" id="KW-1185">Reference proteome</keyword>
<keyword evidence="5" id="KW-0540">Nuclease</keyword>
<organism evidence="5 6">
    <name type="scientific">Peptoclostridium acidaminophilum DSM 3953</name>
    <dbReference type="NCBI Taxonomy" id="1286171"/>
    <lineage>
        <taxon>Bacteria</taxon>
        <taxon>Bacillati</taxon>
        <taxon>Bacillota</taxon>
        <taxon>Clostridia</taxon>
        <taxon>Peptostreptococcales</taxon>
        <taxon>Peptoclostridiaceae</taxon>
        <taxon>Peptoclostridium</taxon>
    </lineage>
</organism>
<dbReference type="HOGENOM" id="CLU_021095_10_5_9"/>
<feature type="domain" description="Type I restriction modification DNA specificity" evidence="4">
    <location>
        <begin position="56"/>
        <end position="161"/>
    </location>
</feature>
<dbReference type="Proteomes" id="UP000019591">
    <property type="component" value="Chromosome"/>
</dbReference>
<sequence length="385" mass="43195">MSFSEMRFDQLADCITTKVKPQETNINVYYGLEHLEADSLKIRNSGAPSDVIGEKIHALPGDIIFGKRRAYQRKLGVTDCECIASAHSMVLRAKAETVLPEFLPYFMQSDLFMERAIMISEGSLSPTIKWKTLAKEKFMIPDKDTQRKIAELMRAFDESVEAHCNTVLALRAIYSSSRIAFTDCTTVTIKDLARPDTDKSFIDGDWIEAEYLSKKGIRLIQTGNIGINEFIDKNDQKWISEATFDLLRCTEVEPGDILICRLADPVGRACVIPDLGTKMITAVDCTILKIDKSKYDADFIAYLLNTDEWLALCKRFSRGSTRQRITRSALGDLTIQVPSIDEQRAFAKKIAIIKDALLAEQAAIEKIKALKKETITKLISGGDTQ</sequence>
<dbReference type="RefSeq" id="WP_025434846.1">
    <property type="nucleotide sequence ID" value="NZ_CP007452.1"/>
</dbReference>
<proteinExistence type="inferred from homology"/>
<keyword evidence="5" id="KW-0255">Endonuclease</keyword>
<dbReference type="Pfam" id="PF01420">
    <property type="entry name" value="Methylase_S"/>
    <property type="match status" value="2"/>
</dbReference>
<dbReference type="GO" id="GO:0009307">
    <property type="term" value="P:DNA restriction-modification system"/>
    <property type="evidence" value="ECO:0007669"/>
    <property type="project" value="UniProtKB-KW"/>
</dbReference>
<accession>W8TI00</accession>
<dbReference type="CDD" id="cd16961">
    <property type="entry name" value="RMtype1_S_TRD-CR_like"/>
    <property type="match status" value="1"/>
</dbReference>
<evidence type="ECO:0000313" key="6">
    <source>
        <dbReference type="Proteomes" id="UP000019591"/>
    </source>
</evidence>
<dbReference type="STRING" id="1286171.EAL2_c05100"/>
<dbReference type="eggNOG" id="COG0732">
    <property type="taxonomic scope" value="Bacteria"/>
</dbReference>
<dbReference type="Gene3D" id="3.90.220.20">
    <property type="entry name" value="DNA methylase specificity domains"/>
    <property type="match status" value="2"/>
</dbReference>
<keyword evidence="2" id="KW-0680">Restriction system</keyword>
<evidence type="ECO:0000259" key="4">
    <source>
        <dbReference type="Pfam" id="PF01420"/>
    </source>
</evidence>
<dbReference type="REBASE" id="84440">
    <property type="entry name" value="S.EacORF5080P"/>
</dbReference>
<feature type="domain" description="Type I restriction modification DNA specificity" evidence="4">
    <location>
        <begin position="264"/>
        <end position="366"/>
    </location>
</feature>
<dbReference type="PANTHER" id="PTHR30408:SF12">
    <property type="entry name" value="TYPE I RESTRICTION ENZYME MJAVIII SPECIFICITY SUBUNIT"/>
    <property type="match status" value="1"/>
</dbReference>
<dbReference type="PATRIC" id="fig|1286171.3.peg.452"/>
<dbReference type="SUPFAM" id="SSF116734">
    <property type="entry name" value="DNA methylase specificity domain"/>
    <property type="match status" value="2"/>
</dbReference>
<gene>
    <name evidence="5" type="ORF">EAL2_c05100</name>
</gene>
<name>W8TI00_PEPAC</name>
<dbReference type="OrthoDB" id="9811611at2"/>
<evidence type="ECO:0000256" key="3">
    <source>
        <dbReference type="ARBA" id="ARBA00023125"/>
    </source>
</evidence>
<keyword evidence="3" id="KW-0238">DNA-binding</keyword>
<dbReference type="EMBL" id="CP007452">
    <property type="protein sequence ID" value="AHM55812.1"/>
    <property type="molecule type" value="Genomic_DNA"/>
</dbReference>
<evidence type="ECO:0000313" key="5">
    <source>
        <dbReference type="EMBL" id="AHM55812.1"/>
    </source>
</evidence>
<dbReference type="KEGG" id="eac:EAL2_c05100"/>
<dbReference type="AlphaFoldDB" id="W8TI00"/>
<reference evidence="5 6" key="1">
    <citation type="journal article" date="2014" name="Genome Announc.">
        <title>Complete Genome Sequence of Amino Acid-Utilizing Eubacterium acidaminophilum al-2 (DSM 3953).</title>
        <authorList>
            <person name="Poehlein A."/>
            <person name="Andreesen J.R."/>
            <person name="Daniel R."/>
        </authorList>
    </citation>
    <scope>NUCLEOTIDE SEQUENCE [LARGE SCALE GENOMIC DNA]</scope>
    <source>
        <strain evidence="5 6">DSM 3953</strain>
    </source>
</reference>
<evidence type="ECO:0000256" key="2">
    <source>
        <dbReference type="ARBA" id="ARBA00022747"/>
    </source>
</evidence>
<evidence type="ECO:0000256" key="1">
    <source>
        <dbReference type="ARBA" id="ARBA00010923"/>
    </source>
</evidence>
<keyword evidence="5" id="KW-0378">Hydrolase</keyword>
<dbReference type="GO" id="GO:0003677">
    <property type="term" value="F:DNA binding"/>
    <property type="evidence" value="ECO:0007669"/>
    <property type="project" value="UniProtKB-KW"/>
</dbReference>
<protein>
    <submittedName>
        <fullName evidence="5">Type I restriction-modification system, endonuclease S subunit</fullName>
    </submittedName>
</protein>
<dbReference type="GO" id="GO:0004519">
    <property type="term" value="F:endonuclease activity"/>
    <property type="evidence" value="ECO:0007669"/>
    <property type="project" value="UniProtKB-KW"/>
</dbReference>
<comment type="similarity">
    <text evidence="1">Belongs to the type-I restriction system S methylase family.</text>
</comment>